<evidence type="ECO:0000313" key="5">
    <source>
        <dbReference type="EMBL" id="KHN19793.1"/>
    </source>
</evidence>
<keyword evidence="2" id="KW-1015">Disulfide bond</keyword>
<sequence>MLEDRISIIGSHVTLTSESSTGKSIQHPTRDKNRAWTYWKLASKDLHSGFFNLANSNNRYLGVWYKNIFPRTTVWVANKETPLKDNTGILEVGTNQGILSIKDGGGAKIWSSSASHTPNKSIVVKLLESGNMVVKDGHNNLLWQSFDYPSDTLLPGMKIGVNFKTGQHRALRSWKSLSDLTLVAMEVAACIGFMTLLTSGHSQRVDKIFICEWL</sequence>
<evidence type="ECO:0000256" key="3">
    <source>
        <dbReference type="ARBA" id="ARBA00023180"/>
    </source>
</evidence>
<evidence type="ECO:0000259" key="4">
    <source>
        <dbReference type="PROSITE" id="PS50927"/>
    </source>
</evidence>
<keyword evidence="5" id="KW-0675">Receptor</keyword>
<feature type="domain" description="Bulb-type lectin" evidence="4">
    <location>
        <begin position="26"/>
        <end position="147"/>
    </location>
</feature>
<dbReference type="Proteomes" id="UP000053555">
    <property type="component" value="Unassembled WGS sequence"/>
</dbReference>
<organism evidence="5">
    <name type="scientific">Glycine soja</name>
    <name type="common">Wild soybean</name>
    <dbReference type="NCBI Taxonomy" id="3848"/>
    <lineage>
        <taxon>Eukaryota</taxon>
        <taxon>Viridiplantae</taxon>
        <taxon>Streptophyta</taxon>
        <taxon>Embryophyta</taxon>
        <taxon>Tracheophyta</taxon>
        <taxon>Spermatophyta</taxon>
        <taxon>Magnoliopsida</taxon>
        <taxon>eudicotyledons</taxon>
        <taxon>Gunneridae</taxon>
        <taxon>Pentapetalae</taxon>
        <taxon>rosids</taxon>
        <taxon>fabids</taxon>
        <taxon>Fabales</taxon>
        <taxon>Fabaceae</taxon>
        <taxon>Papilionoideae</taxon>
        <taxon>50 kb inversion clade</taxon>
        <taxon>NPAAA clade</taxon>
        <taxon>indigoferoid/millettioid clade</taxon>
        <taxon>Phaseoleae</taxon>
        <taxon>Glycine</taxon>
        <taxon>Glycine subgen. Soja</taxon>
    </lineage>
</organism>
<dbReference type="EMBL" id="KN658717">
    <property type="protein sequence ID" value="KHN19793.1"/>
    <property type="molecule type" value="Genomic_DNA"/>
</dbReference>
<gene>
    <name evidence="5" type="ORF">glysoja_044330</name>
</gene>
<dbReference type="SUPFAM" id="SSF51110">
    <property type="entry name" value="alpha-D-mannose-specific plant lectins"/>
    <property type="match status" value="1"/>
</dbReference>
<dbReference type="Gene3D" id="2.90.10.10">
    <property type="entry name" value="Bulb-type lectin domain"/>
    <property type="match status" value="1"/>
</dbReference>
<keyword evidence="3" id="KW-0325">Glycoprotein</keyword>
<dbReference type="InterPro" id="IPR036426">
    <property type="entry name" value="Bulb-type_lectin_dom_sf"/>
</dbReference>
<dbReference type="CDD" id="cd00028">
    <property type="entry name" value="B_lectin"/>
    <property type="match status" value="1"/>
</dbReference>
<reference evidence="5" key="1">
    <citation type="submission" date="2014-07" db="EMBL/GenBank/DDBJ databases">
        <title>Identification of a novel salt tolerance gene in wild soybean by whole-genome sequencing.</title>
        <authorList>
            <person name="Lam H.-M."/>
            <person name="Qi X."/>
            <person name="Li M.-W."/>
            <person name="Liu X."/>
            <person name="Xie M."/>
            <person name="Ni M."/>
            <person name="Xu X."/>
        </authorList>
    </citation>
    <scope>NUCLEOTIDE SEQUENCE [LARGE SCALE GENOMIC DNA]</scope>
    <source>
        <tissue evidence="5">Root</tissue>
    </source>
</reference>
<dbReference type="PANTHER" id="PTHR32444:SF242">
    <property type="entry name" value="G-TYPE LECTIN S-RECEPTOR-LIKE SERINE_THREONINE-PROTEIN KINASE RKS1"/>
    <property type="match status" value="1"/>
</dbReference>
<proteinExistence type="predicted"/>
<evidence type="ECO:0000256" key="1">
    <source>
        <dbReference type="ARBA" id="ARBA00022729"/>
    </source>
</evidence>
<keyword evidence="1" id="KW-0732">Signal</keyword>
<keyword evidence="5" id="KW-0808">Transferase</keyword>
<protein>
    <submittedName>
        <fullName evidence="5">Receptor-like serine/threonine-protein kinase SD1-7</fullName>
    </submittedName>
</protein>
<dbReference type="SMART" id="SM00108">
    <property type="entry name" value="B_lectin"/>
    <property type="match status" value="1"/>
</dbReference>
<accession>A0A0B2QIT0</accession>
<dbReference type="PROSITE" id="PS50927">
    <property type="entry name" value="BULB_LECTIN"/>
    <property type="match status" value="1"/>
</dbReference>
<dbReference type="PANTHER" id="PTHR32444">
    <property type="entry name" value="BULB-TYPE LECTIN DOMAIN-CONTAINING PROTEIN"/>
    <property type="match status" value="1"/>
</dbReference>
<name>A0A0B2QIT0_GLYSO</name>
<dbReference type="InterPro" id="IPR001480">
    <property type="entry name" value="Bulb-type_lectin_dom"/>
</dbReference>
<dbReference type="AlphaFoldDB" id="A0A0B2QIT0"/>
<dbReference type="Pfam" id="PF01453">
    <property type="entry name" value="B_lectin"/>
    <property type="match status" value="1"/>
</dbReference>
<evidence type="ECO:0000256" key="2">
    <source>
        <dbReference type="ARBA" id="ARBA00023157"/>
    </source>
</evidence>
<keyword evidence="5" id="KW-0418">Kinase</keyword>
<dbReference type="GO" id="GO:0016301">
    <property type="term" value="F:kinase activity"/>
    <property type="evidence" value="ECO:0007669"/>
    <property type="project" value="UniProtKB-KW"/>
</dbReference>